<organism evidence="2 3">
    <name type="scientific">Pinctada imbricata</name>
    <name type="common">Atlantic pearl-oyster</name>
    <name type="synonym">Pinctada martensii</name>
    <dbReference type="NCBI Taxonomy" id="66713"/>
    <lineage>
        <taxon>Eukaryota</taxon>
        <taxon>Metazoa</taxon>
        <taxon>Spiralia</taxon>
        <taxon>Lophotrochozoa</taxon>
        <taxon>Mollusca</taxon>
        <taxon>Bivalvia</taxon>
        <taxon>Autobranchia</taxon>
        <taxon>Pteriomorphia</taxon>
        <taxon>Pterioida</taxon>
        <taxon>Pterioidea</taxon>
        <taxon>Pteriidae</taxon>
        <taxon>Pinctada</taxon>
    </lineage>
</organism>
<dbReference type="PANTHER" id="PTHR19446">
    <property type="entry name" value="REVERSE TRANSCRIPTASES"/>
    <property type="match status" value="1"/>
</dbReference>
<dbReference type="Pfam" id="PF00078">
    <property type="entry name" value="RVT_1"/>
    <property type="match status" value="1"/>
</dbReference>
<dbReference type="SUPFAM" id="SSF56672">
    <property type="entry name" value="DNA/RNA polymerases"/>
    <property type="match status" value="1"/>
</dbReference>
<comment type="caution">
    <text evidence="2">The sequence shown here is derived from an EMBL/GenBank/DDBJ whole genome shotgun (WGS) entry which is preliminary data.</text>
</comment>
<dbReference type="AlphaFoldDB" id="A0AA88XPS7"/>
<reference evidence="2" key="1">
    <citation type="submission" date="2019-08" db="EMBL/GenBank/DDBJ databases">
        <title>The improved chromosome-level genome for the pearl oyster Pinctada fucata martensii using PacBio sequencing and Hi-C.</title>
        <authorList>
            <person name="Zheng Z."/>
        </authorList>
    </citation>
    <scope>NUCLEOTIDE SEQUENCE</scope>
    <source>
        <strain evidence="2">ZZ-2019</strain>
        <tissue evidence="2">Adductor muscle</tissue>
    </source>
</reference>
<evidence type="ECO:0000313" key="2">
    <source>
        <dbReference type="EMBL" id="KAK3089474.1"/>
    </source>
</evidence>
<dbReference type="InterPro" id="IPR043502">
    <property type="entry name" value="DNA/RNA_pol_sf"/>
</dbReference>
<dbReference type="Proteomes" id="UP001186944">
    <property type="component" value="Unassembled WGS sequence"/>
</dbReference>
<feature type="domain" description="Reverse transcriptase" evidence="1">
    <location>
        <begin position="139"/>
        <end position="255"/>
    </location>
</feature>
<name>A0AA88XPS7_PINIB</name>
<accession>A0AA88XPS7</accession>
<protein>
    <recommendedName>
        <fullName evidence="1">Reverse transcriptase domain-containing protein</fullName>
    </recommendedName>
</protein>
<sequence length="262" mass="29622">MRHTIVLETCKTKETQNLTDISGNIDTNEISHTDPDGVAEAFANHFENIYTPSNDNLFDNSFQKCIEERFIEIFSLNKERPSNVPGGDIDVNEIDKIVHNLKYRKAPGEDAITNEHIRYGGKIVLNFLVKERFPNLQQQSFQSGLGCITASFNLQETISHYLELGSNVYVSFLDTSQAFDTVWRHGLLVKLHGLGIQGKFWSIINECHTDTNSAIIVNQKQSRWFPVLQGVRQGGVLSSLLYLVYIDELIVLLEACCWNAGI</sequence>
<evidence type="ECO:0000259" key="1">
    <source>
        <dbReference type="Pfam" id="PF00078"/>
    </source>
</evidence>
<proteinExistence type="predicted"/>
<dbReference type="EMBL" id="VSWD01000010">
    <property type="protein sequence ID" value="KAK3089474.1"/>
    <property type="molecule type" value="Genomic_DNA"/>
</dbReference>
<dbReference type="InterPro" id="IPR000477">
    <property type="entry name" value="RT_dom"/>
</dbReference>
<gene>
    <name evidence="2" type="ORF">FSP39_003903</name>
</gene>
<keyword evidence="3" id="KW-1185">Reference proteome</keyword>
<evidence type="ECO:0000313" key="3">
    <source>
        <dbReference type="Proteomes" id="UP001186944"/>
    </source>
</evidence>